<proteinExistence type="predicted"/>
<reference evidence="1" key="1">
    <citation type="journal article" date="2019" name="Sci. Rep.">
        <title>Draft genome of Tanacetum cinerariifolium, the natural source of mosquito coil.</title>
        <authorList>
            <person name="Yamashiro T."/>
            <person name="Shiraishi A."/>
            <person name="Satake H."/>
            <person name="Nakayama K."/>
        </authorList>
    </citation>
    <scope>NUCLEOTIDE SEQUENCE</scope>
</reference>
<accession>A0A6L2KCM8</accession>
<comment type="caution">
    <text evidence="1">The sequence shown here is derived from an EMBL/GenBank/DDBJ whole genome shotgun (WGS) entry which is preliminary data.</text>
</comment>
<dbReference type="AlphaFoldDB" id="A0A6L2KCM8"/>
<evidence type="ECO:0000313" key="1">
    <source>
        <dbReference type="EMBL" id="GEU47213.1"/>
    </source>
</evidence>
<protein>
    <recommendedName>
        <fullName evidence="2">Retrovirus-related Pol polyprotein from transposon TNT 1-94</fullName>
    </recommendedName>
</protein>
<name>A0A6L2KCM8_TANCI</name>
<sequence>MKSQVKDLFNEDAWIGVEDPISTDEEVDERTLSNISFGDRMAYKFYVIEKCQHRETRTKFEVGLEVDSIRRIQGIGYGVLEFLGVQTTLDIFQNIIFQYFQYGVLVFTEYVVLSMFPLWSLVSVGTYFLDGYGVLDFQDSSKDEEDIRSSESSSKSIQVKNKGLVVEAYEWDQEDVLLDENKKVEVKVLMALVDDEKIVVVMESARTSEWVQISIKRINLMVKHRDIVLKLNM</sequence>
<dbReference type="EMBL" id="BKCJ010002238">
    <property type="protein sequence ID" value="GEU47213.1"/>
    <property type="molecule type" value="Genomic_DNA"/>
</dbReference>
<evidence type="ECO:0008006" key="2">
    <source>
        <dbReference type="Google" id="ProtNLM"/>
    </source>
</evidence>
<gene>
    <name evidence="1" type="ORF">Tci_019191</name>
</gene>
<organism evidence="1">
    <name type="scientific">Tanacetum cinerariifolium</name>
    <name type="common">Dalmatian daisy</name>
    <name type="synonym">Chrysanthemum cinerariifolium</name>
    <dbReference type="NCBI Taxonomy" id="118510"/>
    <lineage>
        <taxon>Eukaryota</taxon>
        <taxon>Viridiplantae</taxon>
        <taxon>Streptophyta</taxon>
        <taxon>Embryophyta</taxon>
        <taxon>Tracheophyta</taxon>
        <taxon>Spermatophyta</taxon>
        <taxon>Magnoliopsida</taxon>
        <taxon>eudicotyledons</taxon>
        <taxon>Gunneridae</taxon>
        <taxon>Pentapetalae</taxon>
        <taxon>asterids</taxon>
        <taxon>campanulids</taxon>
        <taxon>Asterales</taxon>
        <taxon>Asteraceae</taxon>
        <taxon>Asteroideae</taxon>
        <taxon>Anthemideae</taxon>
        <taxon>Anthemidinae</taxon>
        <taxon>Tanacetum</taxon>
    </lineage>
</organism>